<dbReference type="InterPro" id="IPR050577">
    <property type="entry name" value="MAPR/NEUFC/NENF-like"/>
</dbReference>
<dbReference type="SMART" id="SM01117">
    <property type="entry name" value="Cyt-b5"/>
    <property type="match status" value="1"/>
</dbReference>
<organism evidence="4 5">
    <name type="scientific">[Candida] railenensis</name>
    <dbReference type="NCBI Taxonomy" id="45579"/>
    <lineage>
        <taxon>Eukaryota</taxon>
        <taxon>Fungi</taxon>
        <taxon>Dikarya</taxon>
        <taxon>Ascomycota</taxon>
        <taxon>Saccharomycotina</taxon>
        <taxon>Pichiomycetes</taxon>
        <taxon>Debaryomycetaceae</taxon>
        <taxon>Kurtzmaniella</taxon>
    </lineage>
</organism>
<feature type="domain" description="Cytochrome b5 heme-binding" evidence="3">
    <location>
        <begin position="71"/>
        <end position="171"/>
    </location>
</feature>
<dbReference type="OrthoDB" id="10257697at2759"/>
<evidence type="ECO:0000256" key="2">
    <source>
        <dbReference type="SAM" id="Phobius"/>
    </source>
</evidence>
<dbReference type="Gene3D" id="3.10.120.10">
    <property type="entry name" value="Cytochrome b5-like heme/steroid binding domain"/>
    <property type="match status" value="1"/>
</dbReference>
<evidence type="ECO:0000313" key="4">
    <source>
        <dbReference type="EMBL" id="CAH2351096.1"/>
    </source>
</evidence>
<comment type="caution">
    <text evidence="4">The sequence shown here is derived from an EMBL/GenBank/DDBJ whole genome shotgun (WGS) entry which is preliminary data.</text>
</comment>
<keyword evidence="2" id="KW-1133">Transmembrane helix</keyword>
<reference evidence="4" key="1">
    <citation type="submission" date="2022-03" db="EMBL/GenBank/DDBJ databases">
        <authorList>
            <person name="Legras J.-L."/>
            <person name="Devillers H."/>
            <person name="Grondin C."/>
        </authorList>
    </citation>
    <scope>NUCLEOTIDE SEQUENCE</scope>
    <source>
        <strain evidence="4">CLIB 1423</strain>
    </source>
</reference>
<dbReference type="AlphaFoldDB" id="A0A9P0QMG8"/>
<accession>A0A9P0QMG8</accession>
<keyword evidence="5" id="KW-1185">Reference proteome</keyword>
<dbReference type="PANTHER" id="PTHR10281">
    <property type="entry name" value="MEMBRANE-ASSOCIATED PROGESTERONE RECEPTOR COMPONENT-RELATED"/>
    <property type="match status" value="1"/>
</dbReference>
<dbReference type="GO" id="GO:0016020">
    <property type="term" value="C:membrane"/>
    <property type="evidence" value="ECO:0007669"/>
    <property type="project" value="TreeGrafter"/>
</dbReference>
<protein>
    <recommendedName>
        <fullName evidence="3">Cytochrome b5 heme-binding domain-containing protein</fullName>
    </recommendedName>
</protein>
<evidence type="ECO:0000313" key="5">
    <source>
        <dbReference type="Proteomes" id="UP000837801"/>
    </source>
</evidence>
<dbReference type="InterPro" id="IPR036400">
    <property type="entry name" value="Cyt_B5-like_heme/steroid_sf"/>
</dbReference>
<comment type="similarity">
    <text evidence="1">Belongs to the cytochrome b5 family. MAPR subfamily.</text>
</comment>
<dbReference type="Pfam" id="PF00173">
    <property type="entry name" value="Cyt-b5"/>
    <property type="match status" value="1"/>
</dbReference>
<evidence type="ECO:0000256" key="1">
    <source>
        <dbReference type="ARBA" id="ARBA00038357"/>
    </source>
</evidence>
<name>A0A9P0QMG8_9ASCO</name>
<evidence type="ECO:0000259" key="3">
    <source>
        <dbReference type="SMART" id="SM01117"/>
    </source>
</evidence>
<dbReference type="PANTHER" id="PTHR10281:SF76">
    <property type="entry name" value="CALCUTTA CUP-RELATED"/>
    <property type="match status" value="1"/>
</dbReference>
<dbReference type="InterPro" id="IPR001199">
    <property type="entry name" value="Cyt_B5-like_heme/steroid-bd"/>
</dbReference>
<gene>
    <name evidence="4" type="ORF">CLIB1423_02S12134</name>
</gene>
<dbReference type="EMBL" id="CAKXYY010000002">
    <property type="protein sequence ID" value="CAH2351096.1"/>
    <property type="molecule type" value="Genomic_DNA"/>
</dbReference>
<keyword evidence="2" id="KW-0812">Transmembrane</keyword>
<feature type="transmembrane region" description="Helical" evidence="2">
    <location>
        <begin position="22"/>
        <end position="41"/>
    </location>
</feature>
<keyword evidence="2" id="KW-0472">Membrane</keyword>
<dbReference type="GO" id="GO:0012505">
    <property type="term" value="C:endomembrane system"/>
    <property type="evidence" value="ECO:0007669"/>
    <property type="project" value="TreeGrafter"/>
</dbReference>
<proteinExistence type="inferred from homology"/>
<dbReference type="Proteomes" id="UP000837801">
    <property type="component" value="Unassembled WGS sequence"/>
</dbReference>
<dbReference type="SUPFAM" id="SSF55856">
    <property type="entry name" value="Cytochrome b5-like heme/steroid binding domain"/>
    <property type="match status" value="1"/>
</dbReference>
<sequence>MSENDKHPEKDSESGGFSVLDVVRVIGGILFFNALLSYYFTSSTTWGYESRWKDVGYLKFKFMNGATHLTFTEDELALYNGTDPSLPIYIGIYGKVYDVSNSRSTYGPGGSYAFFSGKDGARAFVTGCFNKEDEFTHDLRGLDIEEAMSDISGWQRFYGNHLRYWYVGEVIHTKIIGEPPEYCEGMKFPGT</sequence>